<dbReference type="AlphaFoldDB" id="A0A6G1C2C5"/>
<accession>A0A6G1C2C5</accession>
<organism evidence="2 3">
    <name type="scientific">Oryza meyeriana var. granulata</name>
    <dbReference type="NCBI Taxonomy" id="110450"/>
    <lineage>
        <taxon>Eukaryota</taxon>
        <taxon>Viridiplantae</taxon>
        <taxon>Streptophyta</taxon>
        <taxon>Embryophyta</taxon>
        <taxon>Tracheophyta</taxon>
        <taxon>Spermatophyta</taxon>
        <taxon>Magnoliopsida</taxon>
        <taxon>Liliopsida</taxon>
        <taxon>Poales</taxon>
        <taxon>Poaceae</taxon>
        <taxon>BOP clade</taxon>
        <taxon>Oryzoideae</taxon>
        <taxon>Oryzeae</taxon>
        <taxon>Oryzinae</taxon>
        <taxon>Oryza</taxon>
        <taxon>Oryza meyeriana</taxon>
    </lineage>
</organism>
<feature type="region of interest" description="Disordered" evidence="1">
    <location>
        <begin position="1"/>
        <end position="22"/>
    </location>
</feature>
<evidence type="ECO:0000313" key="2">
    <source>
        <dbReference type="EMBL" id="KAF0894805.1"/>
    </source>
</evidence>
<comment type="caution">
    <text evidence="2">The sequence shown here is derived from an EMBL/GenBank/DDBJ whole genome shotgun (WGS) entry which is preliminary data.</text>
</comment>
<gene>
    <name evidence="2" type="ORF">E2562_003689</name>
</gene>
<evidence type="ECO:0000313" key="3">
    <source>
        <dbReference type="Proteomes" id="UP000479710"/>
    </source>
</evidence>
<name>A0A6G1C2C5_9ORYZ</name>
<protein>
    <submittedName>
        <fullName evidence="2">Uncharacterized protein</fullName>
    </submittedName>
</protein>
<dbReference type="EMBL" id="SPHZ02000010">
    <property type="protein sequence ID" value="KAF0894805.1"/>
    <property type="molecule type" value="Genomic_DNA"/>
</dbReference>
<evidence type="ECO:0000256" key="1">
    <source>
        <dbReference type="SAM" id="MobiDB-lite"/>
    </source>
</evidence>
<reference evidence="2 3" key="1">
    <citation type="submission" date="2019-11" db="EMBL/GenBank/DDBJ databases">
        <title>Whole genome sequence of Oryza granulata.</title>
        <authorList>
            <person name="Li W."/>
        </authorList>
    </citation>
    <scope>NUCLEOTIDE SEQUENCE [LARGE SCALE GENOMIC DNA]</scope>
    <source>
        <strain evidence="3">cv. Menghai</strain>
        <tissue evidence="2">Leaf</tissue>
    </source>
</reference>
<sequence>MAPDCSGKAGDGGRGAGYDDNGHAACGHAEPDACVGAHWKEARGCGALRWQGSSPNPVMLEELDTLGAKGINDDTQHAGARP</sequence>
<proteinExistence type="predicted"/>
<dbReference type="Proteomes" id="UP000479710">
    <property type="component" value="Unassembled WGS sequence"/>
</dbReference>
<keyword evidence="3" id="KW-1185">Reference proteome</keyword>